<evidence type="ECO:0000313" key="2">
    <source>
        <dbReference type="EMBL" id="AJD42600.1"/>
    </source>
</evidence>
<reference evidence="2 3" key="1">
    <citation type="submission" date="2013-11" db="EMBL/GenBank/DDBJ databases">
        <title>Complete genome sequence of Rhizobium gallicum bv. gallicum R602.</title>
        <authorList>
            <person name="Bustos P."/>
            <person name="Santamaria R.I."/>
            <person name="Lozano L."/>
            <person name="Acosta J.L."/>
            <person name="Ormeno-Orrillo E."/>
            <person name="Rogel M.A."/>
            <person name="Romero D."/>
            <person name="Cevallos M.A."/>
            <person name="Martinez-Romero E."/>
            <person name="Gonzalez V."/>
        </authorList>
    </citation>
    <scope>NUCLEOTIDE SEQUENCE [LARGE SCALE GENOMIC DNA]</scope>
    <source>
        <strain evidence="2 3">R602</strain>
    </source>
</reference>
<dbReference type="Proteomes" id="UP000031368">
    <property type="component" value="Chromosome"/>
</dbReference>
<evidence type="ECO:0000313" key="3">
    <source>
        <dbReference type="Proteomes" id="UP000031368"/>
    </source>
</evidence>
<dbReference type="KEGG" id="rga:RGR602_CH03290"/>
<gene>
    <name evidence="2" type="ORF">RGR602_CH03290</name>
</gene>
<organism evidence="2 3">
    <name type="scientific">Rhizobium gallicum bv. gallicum R602sp</name>
    <dbReference type="NCBI Taxonomy" id="1041138"/>
    <lineage>
        <taxon>Bacteria</taxon>
        <taxon>Pseudomonadati</taxon>
        <taxon>Pseudomonadota</taxon>
        <taxon>Alphaproteobacteria</taxon>
        <taxon>Hyphomicrobiales</taxon>
        <taxon>Rhizobiaceae</taxon>
        <taxon>Rhizobium/Agrobacterium group</taxon>
        <taxon>Rhizobium</taxon>
    </lineage>
</organism>
<sequence length="106" mass="11477">MAVLNFKTKGRRSRSSCTARANSKSCKTGHRFRARDRKAGENMKAFTLLHGKAGTHGLTASTSHKVLGTDRAHVLRPAIECCGNFGTFSIVGLYGDSLTEAQDRHG</sequence>
<dbReference type="HOGENOM" id="CLU_2221060_0_0_5"/>
<feature type="region of interest" description="Disordered" evidence="1">
    <location>
        <begin position="1"/>
        <end position="31"/>
    </location>
</feature>
<dbReference type="AlphaFoldDB" id="A0A0B4X796"/>
<evidence type="ECO:0000256" key="1">
    <source>
        <dbReference type="SAM" id="MobiDB-lite"/>
    </source>
</evidence>
<proteinExistence type="predicted"/>
<name>A0A0B4X796_9HYPH</name>
<dbReference type="EMBL" id="CP006877">
    <property type="protein sequence ID" value="AJD42600.1"/>
    <property type="molecule type" value="Genomic_DNA"/>
</dbReference>
<accession>A0A0B4X796</accession>
<keyword evidence="3" id="KW-1185">Reference proteome</keyword>
<protein>
    <submittedName>
        <fullName evidence="2">Zn-dependent alcohol dehydrogenase-like domain-containing protein</fullName>
    </submittedName>
</protein>
<feature type="compositionally biased region" description="Polar residues" evidence="1">
    <location>
        <begin position="15"/>
        <end position="26"/>
    </location>
</feature>